<dbReference type="SUPFAM" id="SSF88697">
    <property type="entry name" value="PUA domain-like"/>
    <property type="match status" value="1"/>
</dbReference>
<proteinExistence type="predicted"/>
<feature type="domain" description="Lon N-terminal" evidence="1">
    <location>
        <begin position="17"/>
        <end position="56"/>
    </location>
</feature>
<feature type="non-terminal residue" evidence="2">
    <location>
        <position position="56"/>
    </location>
</feature>
<name>A0A432GN76_9DELT</name>
<dbReference type="InterPro" id="IPR015947">
    <property type="entry name" value="PUA-like_sf"/>
</dbReference>
<dbReference type="Pfam" id="PF02190">
    <property type="entry name" value="LON_substr_bdg"/>
    <property type="match status" value="1"/>
</dbReference>
<evidence type="ECO:0000259" key="1">
    <source>
        <dbReference type="PROSITE" id="PS51787"/>
    </source>
</evidence>
<dbReference type="Proteomes" id="UP000287917">
    <property type="component" value="Unassembled WGS sequence"/>
</dbReference>
<evidence type="ECO:0000313" key="3">
    <source>
        <dbReference type="Proteomes" id="UP000287917"/>
    </source>
</evidence>
<reference evidence="2 3" key="1">
    <citation type="submission" date="2018-06" db="EMBL/GenBank/DDBJ databases">
        <title>Combined omics and stable isotope probing to characterize newly discovered Mariana Back-Arc vent microbial communities.</title>
        <authorList>
            <person name="Trembath-Reichert E."/>
            <person name="Huber J.A."/>
        </authorList>
    </citation>
    <scope>NUCLEOTIDE SEQUENCE [LARGE SCALE GENOMIC DNA]</scope>
    <source>
        <strain evidence="2">MAG 58</strain>
    </source>
</reference>
<dbReference type="AlphaFoldDB" id="A0A432GN76"/>
<dbReference type="InterPro" id="IPR003111">
    <property type="entry name" value="Lon_prtase_N"/>
</dbReference>
<gene>
    <name evidence="2" type="ORF">DSY96_05805</name>
</gene>
<dbReference type="Gene3D" id="2.30.130.40">
    <property type="entry name" value="LON domain-like"/>
    <property type="match status" value="1"/>
</dbReference>
<evidence type="ECO:0000313" key="2">
    <source>
        <dbReference type="EMBL" id="RTZ84806.1"/>
    </source>
</evidence>
<organism evidence="2 3">
    <name type="scientific">SAR324 cluster bacterium</name>
    <dbReference type="NCBI Taxonomy" id="2024889"/>
    <lineage>
        <taxon>Bacteria</taxon>
        <taxon>Deltaproteobacteria</taxon>
        <taxon>SAR324 cluster</taxon>
    </lineage>
</organism>
<dbReference type="InterPro" id="IPR046336">
    <property type="entry name" value="Lon_prtase_N_sf"/>
</dbReference>
<dbReference type="PROSITE" id="PS51787">
    <property type="entry name" value="LON_N"/>
    <property type="match status" value="1"/>
</dbReference>
<comment type="caution">
    <text evidence="2">The sequence shown here is derived from an EMBL/GenBank/DDBJ whole genome shotgun (WGS) entry which is preliminary data.</text>
</comment>
<dbReference type="EMBL" id="QNZK01000200">
    <property type="protein sequence ID" value="RTZ84806.1"/>
    <property type="molecule type" value="Genomic_DNA"/>
</dbReference>
<protein>
    <recommendedName>
        <fullName evidence="1">Lon N-terminal domain-containing protein</fullName>
    </recommendedName>
</protein>
<sequence>MSGKDQEKNTAQNQIALPMLPMRDIVVFPHMTAPFFIGRSLSIASLEKALDGDRQI</sequence>
<accession>A0A432GN76</accession>